<proteinExistence type="predicted"/>
<keyword evidence="1" id="KW-0175">Coiled coil</keyword>
<feature type="transmembrane region" description="Helical" evidence="2">
    <location>
        <begin position="12"/>
        <end position="28"/>
    </location>
</feature>
<evidence type="ECO:0000313" key="3">
    <source>
        <dbReference type="EMBL" id="RAM55443.1"/>
    </source>
</evidence>
<dbReference type="AlphaFoldDB" id="A0A328IH24"/>
<evidence type="ECO:0000256" key="2">
    <source>
        <dbReference type="SAM" id="Phobius"/>
    </source>
</evidence>
<accession>A0A328IH24</accession>
<keyword evidence="2" id="KW-0472">Membrane</keyword>
<keyword evidence="2" id="KW-0812">Transmembrane</keyword>
<name>A0A328IH24_9MOLU</name>
<keyword evidence="4" id="KW-1185">Reference proteome</keyword>
<keyword evidence="2" id="KW-1133">Transmembrane helix</keyword>
<evidence type="ECO:0000256" key="1">
    <source>
        <dbReference type="SAM" id="Coils"/>
    </source>
</evidence>
<feature type="coiled-coil region" evidence="1">
    <location>
        <begin position="53"/>
        <end position="98"/>
    </location>
</feature>
<protein>
    <submittedName>
        <fullName evidence="3">Uncharacterized protein</fullName>
    </submittedName>
</protein>
<comment type="caution">
    <text evidence="3">The sequence shown here is derived from an EMBL/GenBank/DDBJ whole genome shotgun (WGS) entry which is preliminary data.</text>
</comment>
<dbReference type="EMBL" id="JHUK01000009">
    <property type="protein sequence ID" value="RAM55443.1"/>
    <property type="molecule type" value="Genomic_DNA"/>
</dbReference>
<dbReference type="Proteomes" id="UP000249343">
    <property type="component" value="Unassembled WGS sequence"/>
</dbReference>
<gene>
    <name evidence="3" type="ORF">DH96_02510</name>
</gene>
<reference evidence="3 4" key="1">
    <citation type="submission" date="2014-04" db="EMBL/GenBank/DDBJ databases">
        <title>Genome study of Napier grass stunt phytoplasma.</title>
        <authorList>
            <person name="Kawicha P."/>
            <person name="Dickinson M."/>
            <person name="Hodgetts J."/>
        </authorList>
    </citation>
    <scope>NUCLEOTIDE SEQUENCE [LARGE SCALE GENOMIC DNA]</scope>
    <source>
        <strain evidence="3 4">NGS-S10</strain>
    </source>
</reference>
<evidence type="ECO:0000313" key="4">
    <source>
        <dbReference type="Proteomes" id="UP000249343"/>
    </source>
</evidence>
<sequence length="152" mass="18379">MYLNCKKIKSNFKFYLILVLFIYLLVNFNKTNLVFAGKFYSKIQKTDSSEKMFDSSQKEMEILKFQIDDLSKQKNSILKEIVKLKKELEKYLLQIENQKKPNKSKIDLNYLNFKIYFSKKKESLLKKQLYEISLEQIDLEIKLRKILYSFKN</sequence>
<organism evidence="3 4">
    <name type="scientific">Candidatus Phytoplasma oryzae</name>
    <dbReference type="NCBI Taxonomy" id="203274"/>
    <lineage>
        <taxon>Bacteria</taxon>
        <taxon>Bacillati</taxon>
        <taxon>Mycoplasmatota</taxon>
        <taxon>Mollicutes</taxon>
        <taxon>Acholeplasmatales</taxon>
        <taxon>Acholeplasmataceae</taxon>
        <taxon>Candidatus Phytoplasma</taxon>
        <taxon>16SrXI (Rice yellow dwarf group)</taxon>
    </lineage>
</organism>